<evidence type="ECO:0000313" key="1">
    <source>
        <dbReference type="EMBL" id="MPC75113.1"/>
    </source>
</evidence>
<keyword evidence="2" id="KW-1185">Reference proteome</keyword>
<accession>A0A5B7HYQ2</accession>
<organism evidence="1 2">
    <name type="scientific">Portunus trituberculatus</name>
    <name type="common">Swimming crab</name>
    <name type="synonym">Neptunus trituberculatus</name>
    <dbReference type="NCBI Taxonomy" id="210409"/>
    <lineage>
        <taxon>Eukaryota</taxon>
        <taxon>Metazoa</taxon>
        <taxon>Ecdysozoa</taxon>
        <taxon>Arthropoda</taxon>
        <taxon>Crustacea</taxon>
        <taxon>Multicrustacea</taxon>
        <taxon>Malacostraca</taxon>
        <taxon>Eumalacostraca</taxon>
        <taxon>Eucarida</taxon>
        <taxon>Decapoda</taxon>
        <taxon>Pleocyemata</taxon>
        <taxon>Brachyura</taxon>
        <taxon>Eubrachyura</taxon>
        <taxon>Portunoidea</taxon>
        <taxon>Portunidae</taxon>
        <taxon>Portuninae</taxon>
        <taxon>Portunus</taxon>
    </lineage>
</organism>
<evidence type="ECO:0000313" key="2">
    <source>
        <dbReference type="Proteomes" id="UP000324222"/>
    </source>
</evidence>
<dbReference type="AlphaFoldDB" id="A0A5B7HYQ2"/>
<dbReference type="Proteomes" id="UP000324222">
    <property type="component" value="Unassembled WGS sequence"/>
</dbReference>
<protein>
    <submittedName>
        <fullName evidence="1">Uncharacterized protein</fullName>
    </submittedName>
</protein>
<sequence length="60" mass="7106">MNIETRHGTEGIKLSWVRRISRHVSEAIISFNPFSTRTRFHIHSAYYLVILHSFRNLHGD</sequence>
<gene>
    <name evidence="1" type="ORF">E2C01_069498</name>
</gene>
<reference evidence="1 2" key="1">
    <citation type="submission" date="2019-05" db="EMBL/GenBank/DDBJ databases">
        <title>Another draft genome of Portunus trituberculatus and its Hox gene families provides insights of decapod evolution.</title>
        <authorList>
            <person name="Jeong J.-H."/>
            <person name="Song I."/>
            <person name="Kim S."/>
            <person name="Choi T."/>
            <person name="Kim D."/>
            <person name="Ryu S."/>
            <person name="Kim W."/>
        </authorList>
    </citation>
    <scope>NUCLEOTIDE SEQUENCE [LARGE SCALE GENOMIC DNA]</scope>
    <source>
        <tissue evidence="1">Muscle</tissue>
    </source>
</reference>
<name>A0A5B7HYQ2_PORTR</name>
<dbReference type="EMBL" id="VSRR010040401">
    <property type="protein sequence ID" value="MPC75113.1"/>
    <property type="molecule type" value="Genomic_DNA"/>
</dbReference>
<proteinExistence type="predicted"/>
<comment type="caution">
    <text evidence="1">The sequence shown here is derived from an EMBL/GenBank/DDBJ whole genome shotgun (WGS) entry which is preliminary data.</text>
</comment>